<comment type="caution">
    <text evidence="1">The sequence shown here is derived from an EMBL/GenBank/DDBJ whole genome shotgun (WGS) entry which is preliminary data.</text>
</comment>
<reference evidence="1 2" key="1">
    <citation type="submission" date="2024-06" db="EMBL/GenBank/DDBJ databases">
        <title>The Natural Products Discovery Center: Release of the First 8490 Sequenced Strains for Exploring Actinobacteria Biosynthetic Diversity.</title>
        <authorList>
            <person name="Kalkreuter E."/>
            <person name="Kautsar S.A."/>
            <person name="Yang D."/>
            <person name="Bader C.D."/>
            <person name="Teijaro C.N."/>
            <person name="Fluegel L."/>
            <person name="Davis C.M."/>
            <person name="Simpson J.R."/>
            <person name="Lauterbach L."/>
            <person name="Steele A.D."/>
            <person name="Gui C."/>
            <person name="Meng S."/>
            <person name="Li G."/>
            <person name="Viehrig K."/>
            <person name="Ye F."/>
            <person name="Su P."/>
            <person name="Kiefer A.F."/>
            <person name="Nichols A."/>
            <person name="Cepeda A.J."/>
            <person name="Yan W."/>
            <person name="Fan B."/>
            <person name="Jiang Y."/>
            <person name="Adhikari A."/>
            <person name="Zheng C.-J."/>
            <person name="Schuster L."/>
            <person name="Cowan T.M."/>
            <person name="Smanski M.J."/>
            <person name="Chevrette M.G."/>
            <person name="De Carvalho L.P.S."/>
            <person name="Shen B."/>
        </authorList>
    </citation>
    <scope>NUCLEOTIDE SEQUENCE [LARGE SCALE GENOMIC DNA]</scope>
    <source>
        <strain evidence="1 2">NPDC019708</strain>
    </source>
</reference>
<gene>
    <name evidence="1" type="ORF">ABZ510_30225</name>
</gene>
<accession>A0ABV2WZ21</accession>
<proteinExistence type="predicted"/>
<evidence type="ECO:0000313" key="2">
    <source>
        <dbReference type="Proteomes" id="UP001550628"/>
    </source>
</evidence>
<sequence length="63" mass="6827">MNFATAHQRVLQTFSGSTCPNPPSNPQDFSYRSTAAVEWVTLSINQGLTYLLASADALADGHR</sequence>
<dbReference type="Proteomes" id="UP001550628">
    <property type="component" value="Unassembled WGS sequence"/>
</dbReference>
<dbReference type="EMBL" id="JBEYBF010000032">
    <property type="protein sequence ID" value="MEU1956111.1"/>
    <property type="molecule type" value="Genomic_DNA"/>
</dbReference>
<dbReference type="RefSeq" id="WP_356959488.1">
    <property type="nucleotide sequence ID" value="NZ_JBEYBD010000029.1"/>
</dbReference>
<protein>
    <submittedName>
        <fullName evidence="1">Uncharacterized protein</fullName>
    </submittedName>
</protein>
<evidence type="ECO:0000313" key="1">
    <source>
        <dbReference type="EMBL" id="MEU1956111.1"/>
    </source>
</evidence>
<keyword evidence="2" id="KW-1185">Reference proteome</keyword>
<name>A0ABV2WZ21_9NOCA</name>
<organism evidence="1 2">
    <name type="scientific">Nocardia rhamnosiphila</name>
    <dbReference type="NCBI Taxonomy" id="426716"/>
    <lineage>
        <taxon>Bacteria</taxon>
        <taxon>Bacillati</taxon>
        <taxon>Actinomycetota</taxon>
        <taxon>Actinomycetes</taxon>
        <taxon>Mycobacteriales</taxon>
        <taxon>Nocardiaceae</taxon>
        <taxon>Nocardia</taxon>
    </lineage>
</organism>